<dbReference type="GO" id="GO:0006564">
    <property type="term" value="P:L-serine biosynthetic process"/>
    <property type="evidence" value="ECO:0007669"/>
    <property type="project" value="UniProtKB-KW"/>
</dbReference>
<dbReference type="EMBL" id="CP034086">
    <property type="protein sequence ID" value="AZG76629.1"/>
    <property type="molecule type" value="Genomic_DNA"/>
</dbReference>
<evidence type="ECO:0000256" key="2">
    <source>
        <dbReference type="ARBA" id="ARBA00005135"/>
    </source>
</evidence>
<dbReference type="PANTHER" id="PTHR43344:SF2">
    <property type="entry name" value="PHOSPHOSERINE PHOSPHATASE"/>
    <property type="match status" value="1"/>
</dbReference>
<evidence type="ECO:0000256" key="13">
    <source>
        <dbReference type="ARBA" id="ARBA00048523"/>
    </source>
</evidence>
<dbReference type="GO" id="GO:0005737">
    <property type="term" value="C:cytoplasm"/>
    <property type="evidence" value="ECO:0007669"/>
    <property type="project" value="TreeGrafter"/>
</dbReference>
<dbReference type="Proteomes" id="UP000273982">
    <property type="component" value="Chromosome"/>
</dbReference>
<keyword evidence="10" id="KW-0718">Serine biosynthesis</keyword>
<dbReference type="SFLD" id="SFLDG01137">
    <property type="entry name" value="C1.6.1:_Phosphoserine_Phosphat"/>
    <property type="match status" value="1"/>
</dbReference>
<dbReference type="AlphaFoldDB" id="A0A3G8M3R4"/>
<evidence type="ECO:0000256" key="14">
    <source>
        <dbReference type="PIRSR" id="PIRSR604469-1"/>
    </source>
</evidence>
<dbReference type="KEGG" id="mros:EHO51_07785"/>
<evidence type="ECO:0000256" key="5">
    <source>
        <dbReference type="ARBA" id="ARBA00015196"/>
    </source>
</evidence>
<evidence type="ECO:0000313" key="16">
    <source>
        <dbReference type="Proteomes" id="UP000273982"/>
    </source>
</evidence>
<proteinExistence type="inferred from homology"/>
<evidence type="ECO:0000256" key="8">
    <source>
        <dbReference type="ARBA" id="ARBA00022801"/>
    </source>
</evidence>
<dbReference type="SFLD" id="SFLDS00003">
    <property type="entry name" value="Haloacid_Dehalogenase"/>
    <property type="match status" value="1"/>
</dbReference>
<dbReference type="GO" id="GO:0000287">
    <property type="term" value="F:magnesium ion binding"/>
    <property type="evidence" value="ECO:0007669"/>
    <property type="project" value="TreeGrafter"/>
</dbReference>
<comment type="catalytic activity">
    <reaction evidence="12">
        <text>O-phospho-L-serine + H2O = L-serine + phosphate</text>
        <dbReference type="Rhea" id="RHEA:21208"/>
        <dbReference type="ChEBI" id="CHEBI:15377"/>
        <dbReference type="ChEBI" id="CHEBI:33384"/>
        <dbReference type="ChEBI" id="CHEBI:43474"/>
        <dbReference type="ChEBI" id="CHEBI:57524"/>
        <dbReference type="EC" id="3.1.3.3"/>
    </reaction>
</comment>
<sequence length="300" mass="31961">MSKPIEYVATFVAGRGAALNERAVSGALYDSGLIDAERDWLAPDHAVDAFLSGAGHDLADLRARLQVAVADDPIDVIVQPTMGRRKKLLVADMDSTMIGQECIDELADLVGLREHVAAITERAMRGEVAFEGALRERVALLAGVTLTQLETLLTRITLTPGARRLVRTMRAHGAHTALVSGGFTQFTEPVAERIGFHETRANRLEIADGALTGAVVAPILGSEAKRASLIGLREAQGLSREATLAIGDGANDLAMLREAGLGVAFHAKPKVAQAADARIDHADLTAALFAQGYRREEFVD</sequence>
<protein>
    <recommendedName>
        <fullName evidence="5">Phosphoserine phosphatase</fullName>
        <ecNumber evidence="4">3.1.3.3</ecNumber>
    </recommendedName>
    <alternativeName>
        <fullName evidence="11">O-phosphoserine phosphohydrolase</fullName>
    </alternativeName>
</protein>
<dbReference type="InterPro" id="IPR004469">
    <property type="entry name" value="PSP"/>
</dbReference>
<dbReference type="Pfam" id="PF12710">
    <property type="entry name" value="HAD"/>
    <property type="match status" value="1"/>
</dbReference>
<feature type="active site" description="Nucleophile" evidence="14">
    <location>
        <position position="92"/>
    </location>
</feature>
<dbReference type="CDD" id="cd07500">
    <property type="entry name" value="HAD_PSP"/>
    <property type="match status" value="1"/>
</dbReference>
<dbReference type="Gene3D" id="3.40.50.1000">
    <property type="entry name" value="HAD superfamily/HAD-like"/>
    <property type="match status" value="1"/>
</dbReference>
<dbReference type="SFLD" id="SFLDF00029">
    <property type="entry name" value="phosphoserine_phosphatase"/>
    <property type="match status" value="1"/>
</dbReference>
<evidence type="ECO:0000313" key="15">
    <source>
        <dbReference type="EMBL" id="AZG76629.1"/>
    </source>
</evidence>
<organism evidence="15 16">
    <name type="scientific">Methylocystis rosea</name>
    <dbReference type="NCBI Taxonomy" id="173366"/>
    <lineage>
        <taxon>Bacteria</taxon>
        <taxon>Pseudomonadati</taxon>
        <taxon>Pseudomonadota</taxon>
        <taxon>Alphaproteobacteria</taxon>
        <taxon>Hyphomicrobiales</taxon>
        <taxon>Methylocystaceae</taxon>
        <taxon>Methylocystis</taxon>
    </lineage>
</organism>
<comment type="catalytic activity">
    <reaction evidence="13">
        <text>O-phospho-D-serine + H2O = D-serine + phosphate</text>
        <dbReference type="Rhea" id="RHEA:24873"/>
        <dbReference type="ChEBI" id="CHEBI:15377"/>
        <dbReference type="ChEBI" id="CHEBI:35247"/>
        <dbReference type="ChEBI" id="CHEBI:43474"/>
        <dbReference type="ChEBI" id="CHEBI:58680"/>
        <dbReference type="EC" id="3.1.3.3"/>
    </reaction>
</comment>
<dbReference type="NCBIfam" id="TIGR00338">
    <property type="entry name" value="serB"/>
    <property type="match status" value="1"/>
</dbReference>
<evidence type="ECO:0000256" key="9">
    <source>
        <dbReference type="ARBA" id="ARBA00022842"/>
    </source>
</evidence>
<keyword evidence="7" id="KW-0479">Metal-binding</keyword>
<comment type="similarity">
    <text evidence="3">Belongs to the HAD-like hydrolase superfamily. SerB family.</text>
</comment>
<evidence type="ECO:0000256" key="4">
    <source>
        <dbReference type="ARBA" id="ARBA00012640"/>
    </source>
</evidence>
<keyword evidence="9" id="KW-0460">Magnesium</keyword>
<evidence type="ECO:0000256" key="7">
    <source>
        <dbReference type="ARBA" id="ARBA00022723"/>
    </source>
</evidence>
<accession>A0A3G8M3R4</accession>
<evidence type="ECO:0000256" key="11">
    <source>
        <dbReference type="ARBA" id="ARBA00031693"/>
    </source>
</evidence>
<keyword evidence="8 15" id="KW-0378">Hydrolase</keyword>
<comment type="pathway">
    <text evidence="2">Amino-acid biosynthesis; L-serine biosynthesis; L-serine from 3-phospho-D-glycerate: step 3/3.</text>
</comment>
<feature type="active site" description="Proton donor" evidence="14">
    <location>
        <position position="94"/>
    </location>
</feature>
<dbReference type="InterPro" id="IPR050582">
    <property type="entry name" value="HAD-like_SerB"/>
</dbReference>
<keyword evidence="6" id="KW-0028">Amino-acid biosynthesis</keyword>
<dbReference type="GO" id="GO:0036424">
    <property type="term" value="F:L-phosphoserine phosphatase activity"/>
    <property type="evidence" value="ECO:0007669"/>
    <property type="project" value="InterPro"/>
</dbReference>
<comment type="cofactor">
    <cofactor evidence="1">
        <name>Mg(2+)</name>
        <dbReference type="ChEBI" id="CHEBI:18420"/>
    </cofactor>
</comment>
<reference evidence="15 16" key="1">
    <citation type="submission" date="2018-11" db="EMBL/GenBank/DDBJ databases">
        <title>Genome squencing of methanotrophic bacteria isolated from alkaline groundwater in Korea.</title>
        <authorList>
            <person name="Nguyen L.N."/>
        </authorList>
    </citation>
    <scope>NUCLEOTIDE SEQUENCE [LARGE SCALE GENOMIC DNA]</scope>
    <source>
        <strain evidence="15 16">GW6</strain>
    </source>
</reference>
<evidence type="ECO:0000256" key="6">
    <source>
        <dbReference type="ARBA" id="ARBA00022605"/>
    </source>
</evidence>
<name>A0A3G8M3R4_9HYPH</name>
<evidence type="ECO:0000256" key="12">
    <source>
        <dbReference type="ARBA" id="ARBA00048138"/>
    </source>
</evidence>
<dbReference type="UniPathway" id="UPA00135">
    <property type="reaction ID" value="UER00198"/>
</dbReference>
<evidence type="ECO:0000256" key="1">
    <source>
        <dbReference type="ARBA" id="ARBA00001946"/>
    </source>
</evidence>
<dbReference type="PANTHER" id="PTHR43344">
    <property type="entry name" value="PHOSPHOSERINE PHOSPHATASE"/>
    <property type="match status" value="1"/>
</dbReference>
<dbReference type="SFLD" id="SFLDG01136">
    <property type="entry name" value="C1.6:_Phosphoserine_Phosphatas"/>
    <property type="match status" value="1"/>
</dbReference>
<dbReference type="InterPro" id="IPR023214">
    <property type="entry name" value="HAD_sf"/>
</dbReference>
<dbReference type="InterPro" id="IPR036412">
    <property type="entry name" value="HAD-like_sf"/>
</dbReference>
<dbReference type="NCBIfam" id="TIGR01488">
    <property type="entry name" value="HAD-SF-IB"/>
    <property type="match status" value="1"/>
</dbReference>
<evidence type="ECO:0000256" key="10">
    <source>
        <dbReference type="ARBA" id="ARBA00023299"/>
    </source>
</evidence>
<dbReference type="EC" id="3.1.3.3" evidence="4"/>
<evidence type="ECO:0000256" key="3">
    <source>
        <dbReference type="ARBA" id="ARBA00009184"/>
    </source>
</evidence>
<dbReference type="SUPFAM" id="SSF56784">
    <property type="entry name" value="HAD-like"/>
    <property type="match status" value="1"/>
</dbReference>
<dbReference type="RefSeq" id="WP_124738403.1">
    <property type="nucleotide sequence ID" value="NZ_CP034086.1"/>
</dbReference>
<gene>
    <name evidence="15" type="primary">serB</name>
    <name evidence="15" type="ORF">EHO51_07785</name>
</gene>